<dbReference type="AlphaFoldDB" id="A0A7V1EID5"/>
<dbReference type="SUPFAM" id="SSF53448">
    <property type="entry name" value="Nucleotide-diphospho-sugar transferases"/>
    <property type="match status" value="1"/>
</dbReference>
<comment type="caution">
    <text evidence="3">The sequence shown here is derived from an EMBL/GenBank/DDBJ whole genome shotgun (WGS) entry which is preliminary data.</text>
</comment>
<proteinExistence type="predicted"/>
<evidence type="ECO:0000256" key="1">
    <source>
        <dbReference type="SAM" id="Phobius"/>
    </source>
</evidence>
<dbReference type="InterPro" id="IPR029044">
    <property type="entry name" value="Nucleotide-diphossugar_trans"/>
</dbReference>
<feature type="transmembrane region" description="Helical" evidence="1">
    <location>
        <begin position="237"/>
        <end position="259"/>
    </location>
</feature>
<reference evidence="3" key="1">
    <citation type="journal article" date="2020" name="mSystems">
        <title>Genome- and Community-Level Interaction Insights into Carbon Utilization and Element Cycling Functions of Hydrothermarchaeota in Hydrothermal Sediment.</title>
        <authorList>
            <person name="Zhou Z."/>
            <person name="Liu Y."/>
            <person name="Xu W."/>
            <person name="Pan J."/>
            <person name="Luo Z.H."/>
            <person name="Li M."/>
        </authorList>
    </citation>
    <scope>NUCLEOTIDE SEQUENCE [LARGE SCALE GENOMIC DNA]</scope>
    <source>
        <strain evidence="3">SpSt-258</strain>
    </source>
</reference>
<keyword evidence="1" id="KW-0472">Membrane</keyword>
<dbReference type="EMBL" id="DSKY01000021">
    <property type="protein sequence ID" value="HDY59609.1"/>
    <property type="molecule type" value="Genomic_DNA"/>
</dbReference>
<dbReference type="PANTHER" id="PTHR43630">
    <property type="entry name" value="POLY-BETA-1,6-N-ACETYL-D-GLUCOSAMINE SYNTHASE"/>
    <property type="match status" value="1"/>
</dbReference>
<dbReference type="PANTHER" id="PTHR43630:SF2">
    <property type="entry name" value="GLYCOSYLTRANSFERASE"/>
    <property type="match status" value="1"/>
</dbReference>
<gene>
    <name evidence="3" type="ORF">ENP86_08680</name>
</gene>
<keyword evidence="1" id="KW-0812">Transmembrane</keyword>
<keyword evidence="1" id="KW-1133">Transmembrane helix</keyword>
<dbReference type="GO" id="GO:0016740">
    <property type="term" value="F:transferase activity"/>
    <property type="evidence" value="ECO:0007669"/>
    <property type="project" value="UniProtKB-KW"/>
</dbReference>
<organism evidence="3">
    <name type="scientific">candidate division WOR-3 bacterium</name>
    <dbReference type="NCBI Taxonomy" id="2052148"/>
    <lineage>
        <taxon>Bacteria</taxon>
        <taxon>Bacteria division WOR-3</taxon>
    </lineage>
</organism>
<keyword evidence="3" id="KW-0808">Transferase</keyword>
<dbReference type="CDD" id="cd02511">
    <property type="entry name" value="Beta4Glucosyltransferase"/>
    <property type="match status" value="1"/>
</dbReference>
<sequence length="290" mass="34018">MRHSLPVSIIIMTKNEEIHIEKCLDSVFFANEIFVVDSNSTDKTTQIALLHGAKVINFTWDGKYPKKKNWCLINLPFSNDWVIMLDADEEIPDNAIPEIGQIVSGESKYDAYYVRFYYVFLNKTIKHGDPVRKLIFFKHALARFTDFDDYGHREVEGSEQPVINGRVGIFKTPFIHNNLKGVHDFFARHNAYSSRASYLIFNKKMISPMIKSEERNTLVRKREIAKRIFVRLPFKPLIYFIYGYIFKLGFLDGLAGLYYNLCKAIYYLEVEMKLYELKKMRGNAGEKRFR</sequence>
<dbReference type="Pfam" id="PF00535">
    <property type="entry name" value="Glycos_transf_2"/>
    <property type="match status" value="1"/>
</dbReference>
<dbReference type="Gene3D" id="3.90.550.10">
    <property type="entry name" value="Spore Coat Polysaccharide Biosynthesis Protein SpsA, Chain A"/>
    <property type="match status" value="1"/>
</dbReference>
<dbReference type="InterPro" id="IPR001173">
    <property type="entry name" value="Glyco_trans_2-like"/>
</dbReference>
<feature type="domain" description="Glycosyltransferase 2-like" evidence="2">
    <location>
        <begin position="8"/>
        <end position="130"/>
    </location>
</feature>
<accession>A0A7V1EID5</accession>
<evidence type="ECO:0000313" key="3">
    <source>
        <dbReference type="EMBL" id="HDY59609.1"/>
    </source>
</evidence>
<protein>
    <submittedName>
        <fullName evidence="3">Glycosyltransferase family 2 protein</fullName>
    </submittedName>
</protein>
<evidence type="ECO:0000259" key="2">
    <source>
        <dbReference type="Pfam" id="PF00535"/>
    </source>
</evidence>
<name>A0A7V1EID5_UNCW3</name>